<dbReference type="Gramene" id="TraesCLE_scaffold_032235_01G000100.1">
    <property type="protein sequence ID" value="TraesCLE_scaffold_032235_01G000100.1"/>
    <property type="gene ID" value="TraesCLE_scaffold_032235_01G000100"/>
</dbReference>
<organism evidence="2">
    <name type="scientific">Triticum aestivum</name>
    <name type="common">Wheat</name>
    <dbReference type="NCBI Taxonomy" id="4565"/>
    <lineage>
        <taxon>Eukaryota</taxon>
        <taxon>Viridiplantae</taxon>
        <taxon>Streptophyta</taxon>
        <taxon>Embryophyta</taxon>
        <taxon>Tracheophyta</taxon>
        <taxon>Spermatophyta</taxon>
        <taxon>Magnoliopsida</taxon>
        <taxon>Liliopsida</taxon>
        <taxon>Poales</taxon>
        <taxon>Poaceae</taxon>
        <taxon>BOP clade</taxon>
        <taxon>Pooideae</taxon>
        <taxon>Triticodae</taxon>
        <taxon>Triticeae</taxon>
        <taxon>Triticinae</taxon>
        <taxon>Triticum</taxon>
    </lineage>
</organism>
<accession>A0A3B6GWF0</accession>
<dbReference type="Gramene" id="TraesSYM3D03G01910150.1">
    <property type="protein sequence ID" value="TraesSYM3D03G01910150.1"/>
    <property type="gene ID" value="TraesSYM3D03G01910150"/>
</dbReference>
<dbReference type="Gramene" id="TraesNOR3D03G01913320.1">
    <property type="protein sequence ID" value="TraesNOR3D03G01913320.1"/>
    <property type="gene ID" value="TraesNOR3D03G01913320"/>
</dbReference>
<evidence type="ECO:0000313" key="3">
    <source>
        <dbReference type="Proteomes" id="UP000019116"/>
    </source>
</evidence>
<dbReference type="RefSeq" id="XP_044356941.1">
    <property type="nucleotide sequence ID" value="XM_044501006.1"/>
</dbReference>
<dbReference type="Gramene" id="TraesCS3D03G0510100.1">
    <property type="protein sequence ID" value="TraesCS3D03G0510100.1.CDS"/>
    <property type="gene ID" value="TraesCS3D03G0510100"/>
</dbReference>
<sequence>MGYLWRVRLSSFAAGASTASAVGFLLLYKDHLLARAAIARQVEDVKRISEKHYEALNHQISALENRKESGTNKEASD</sequence>
<reference evidence="2" key="1">
    <citation type="submission" date="2018-08" db="EMBL/GenBank/DDBJ databases">
        <authorList>
            <person name="Rossello M."/>
        </authorList>
    </citation>
    <scope>NUCLEOTIDE SEQUENCE [LARGE SCALE GENOMIC DNA]</scope>
    <source>
        <strain evidence="2">cv. Chinese Spring</strain>
    </source>
</reference>
<dbReference type="Gramene" id="TraesROB_scaffold_014300_01G000200.1">
    <property type="protein sequence ID" value="TraesROB_scaffold_014300_01G000200.1"/>
    <property type="gene ID" value="TraesROB_scaffold_014300_01G000200"/>
</dbReference>
<dbReference type="OMA" id="GRMGYLW"/>
<dbReference type="Gramene" id="TraesLAC3D03G01828190.1">
    <property type="protein sequence ID" value="TraesLAC3D03G01828190.1"/>
    <property type="gene ID" value="TraesLAC3D03G01828190"/>
</dbReference>
<keyword evidence="1" id="KW-0175">Coiled coil</keyword>
<keyword evidence="3" id="KW-1185">Reference proteome</keyword>
<dbReference type="Gramene" id="TraesJAG3D03G01895000.1">
    <property type="protein sequence ID" value="TraesJAG3D03G01895000.1"/>
    <property type="gene ID" value="TraesJAG3D03G01895000"/>
</dbReference>
<dbReference type="Gramene" id="TraesSTA3D03G01881520.1">
    <property type="protein sequence ID" value="TraesSTA3D03G01881520.1"/>
    <property type="gene ID" value="TraesSTA3D03G01881520"/>
</dbReference>
<protein>
    <submittedName>
        <fullName evidence="2">Uncharacterized protein</fullName>
    </submittedName>
</protein>
<dbReference type="Gramene" id="TraesARI3D03G01920190.1">
    <property type="protein sequence ID" value="TraesARI3D03G01920190.1"/>
    <property type="gene ID" value="TraesARI3D03G01920190"/>
</dbReference>
<dbReference type="Gramene" id="TraesPARA_EIv1.0_1106080.1">
    <property type="protein sequence ID" value="TraesPARA_EIv1.0_1106080.1.CDS"/>
    <property type="gene ID" value="TraesPARA_EIv1.0_1106080"/>
</dbReference>
<dbReference type="Proteomes" id="UP000019116">
    <property type="component" value="Chromosome 3D"/>
</dbReference>
<dbReference type="AlphaFoldDB" id="A0A3B6GWF0"/>
<dbReference type="Gramene" id="TraesMAC3D03G01884980.1">
    <property type="protein sequence ID" value="TraesMAC3D03G01884980.1"/>
    <property type="gene ID" value="TraesMAC3D03G01884980"/>
</dbReference>
<feature type="coiled-coil region" evidence="1">
    <location>
        <begin position="46"/>
        <end position="73"/>
    </location>
</feature>
<gene>
    <name evidence="2" type="primary">LOC123078480</name>
</gene>
<proteinExistence type="predicted"/>
<name>A0A3B6GWF0_WHEAT</name>
<dbReference type="GeneID" id="123078480"/>
<dbReference type="PANTHER" id="PTHR34970:SF2">
    <property type="entry name" value="ABC TRANSPORTER A FAMILY PROTEIN"/>
    <property type="match status" value="1"/>
</dbReference>
<reference evidence="2" key="2">
    <citation type="submission" date="2018-10" db="UniProtKB">
        <authorList>
            <consortium name="EnsemblPlants"/>
        </authorList>
    </citation>
    <scope>IDENTIFICATION</scope>
</reference>
<evidence type="ECO:0000313" key="2">
    <source>
        <dbReference type="EnsemblPlants" id="TraesCS3D02G214000.1"/>
    </source>
</evidence>
<evidence type="ECO:0000256" key="1">
    <source>
        <dbReference type="SAM" id="Coils"/>
    </source>
</evidence>
<dbReference type="PANTHER" id="PTHR34970">
    <property type="entry name" value="ABC TRANSPORTER A FAMILY PROTEIN"/>
    <property type="match status" value="1"/>
</dbReference>
<dbReference type="EnsemblPlants" id="TraesCS3D02G214000.1">
    <property type="protein sequence ID" value="TraesCS3D02G214000.1"/>
    <property type="gene ID" value="TraesCS3D02G214000"/>
</dbReference>
<dbReference type="Gramene" id="TraesJUL3D03G01904900.1">
    <property type="protein sequence ID" value="TraesJUL3D03G01904900.1"/>
    <property type="gene ID" value="TraesJUL3D03G01904900"/>
</dbReference>
<dbReference type="Gramene" id="TraesCAD_scaffold_009394_01G000200.1">
    <property type="protein sequence ID" value="TraesCAD_scaffold_009394_01G000200.1"/>
    <property type="gene ID" value="TraesCAD_scaffold_009394_01G000200"/>
</dbReference>
<dbReference type="Gramene" id="TraesCS3D02G214000.1">
    <property type="protein sequence ID" value="TraesCS3D02G214000.1"/>
    <property type="gene ID" value="TraesCS3D02G214000"/>
</dbReference>
<dbReference type="Gramene" id="TraesWEE_scaffold_081884_01G000100.1">
    <property type="protein sequence ID" value="TraesWEE_scaffold_081884_01G000100.1"/>
    <property type="gene ID" value="TraesWEE_scaffold_081884_01G000100"/>
</dbReference>
<dbReference type="Gramene" id="TraesLDM3D03G01885070.1">
    <property type="protein sequence ID" value="TraesLDM3D03G01885070.1"/>
    <property type="gene ID" value="TraesLDM3D03G01885070"/>
</dbReference>
<dbReference type="OrthoDB" id="682189at2759"/>